<evidence type="ECO:0000313" key="2">
    <source>
        <dbReference type="Proteomes" id="UP001324287"/>
    </source>
</evidence>
<protein>
    <submittedName>
        <fullName evidence="1">Uncharacterized protein</fullName>
    </submittedName>
</protein>
<dbReference type="Proteomes" id="UP001324287">
    <property type="component" value="Chromosome"/>
</dbReference>
<reference evidence="1 2" key="1">
    <citation type="submission" date="2023-12" db="EMBL/GenBank/DDBJ databases">
        <title>Blastococcus brunescens sp. nov., an actonobacterium isolated from sandstone collected in sahara desert.</title>
        <authorList>
            <person name="Gtari M."/>
            <person name="Ghodhbane F."/>
        </authorList>
    </citation>
    <scope>NUCLEOTIDE SEQUENCE [LARGE SCALE GENOMIC DNA]</scope>
    <source>
        <strain evidence="1 2">BMG 8361</strain>
    </source>
</reference>
<name>A0ABZ1B1R7_9ACTN</name>
<gene>
    <name evidence="1" type="ORF">U6N30_02820</name>
</gene>
<proteinExistence type="predicted"/>
<dbReference type="EMBL" id="CP141261">
    <property type="protein sequence ID" value="WRL64730.1"/>
    <property type="molecule type" value="Genomic_DNA"/>
</dbReference>
<sequence length="92" mass="9171">MLGSIVTLPGVTYTPGTELEVRLQVTGTAPTNLAVTVWPAGTTEPASPTLTATDDTAELQVPGGVGLAAYLSGSATAPTSVRFTGLAVRSLG</sequence>
<keyword evidence="2" id="KW-1185">Reference proteome</keyword>
<organism evidence="1 2">
    <name type="scientific">Blastococcus brunescens</name>
    <dbReference type="NCBI Taxonomy" id="1564165"/>
    <lineage>
        <taxon>Bacteria</taxon>
        <taxon>Bacillati</taxon>
        <taxon>Actinomycetota</taxon>
        <taxon>Actinomycetes</taxon>
        <taxon>Geodermatophilales</taxon>
        <taxon>Geodermatophilaceae</taxon>
        <taxon>Blastococcus</taxon>
    </lineage>
</organism>
<accession>A0ABZ1B1R7</accession>
<evidence type="ECO:0000313" key="1">
    <source>
        <dbReference type="EMBL" id="WRL64730.1"/>
    </source>
</evidence>
<dbReference type="RefSeq" id="WP_324276055.1">
    <property type="nucleotide sequence ID" value="NZ_CP141261.1"/>
</dbReference>